<proteinExistence type="predicted"/>
<evidence type="ECO:0000313" key="2">
    <source>
        <dbReference type="EMBL" id="MBB5362798.1"/>
    </source>
</evidence>
<feature type="region of interest" description="Disordered" evidence="1">
    <location>
        <begin position="24"/>
        <end position="65"/>
    </location>
</feature>
<name>A0A7W8JU19_9DEIO</name>
<sequence length="65" mass="7078">MISQEEVRHLALFAGAVVAVPRHKMRATHEKGQKLGQGNCRKKEQEREEDGAVNLNGGGEAAPEL</sequence>
<feature type="compositionally biased region" description="Gly residues" evidence="1">
    <location>
        <begin position="56"/>
        <end position="65"/>
    </location>
</feature>
<keyword evidence="3" id="KW-1185">Reference proteome</keyword>
<dbReference type="RefSeq" id="WP_184130514.1">
    <property type="nucleotide sequence ID" value="NZ_JACHFL010000004.1"/>
</dbReference>
<evidence type="ECO:0000256" key="1">
    <source>
        <dbReference type="SAM" id="MobiDB-lite"/>
    </source>
</evidence>
<reference evidence="2 3" key="1">
    <citation type="submission" date="2020-08" db="EMBL/GenBank/DDBJ databases">
        <title>Genomic Encyclopedia of Type Strains, Phase IV (KMG-IV): sequencing the most valuable type-strain genomes for metagenomic binning, comparative biology and taxonomic classification.</title>
        <authorList>
            <person name="Goeker M."/>
        </authorList>
    </citation>
    <scope>NUCLEOTIDE SEQUENCE [LARGE SCALE GENOMIC DNA]</scope>
    <source>
        <strain evidence="2 3">DSM 27939</strain>
    </source>
</reference>
<gene>
    <name evidence="2" type="ORF">HNQ08_001896</name>
</gene>
<dbReference type="EMBL" id="JACHFL010000004">
    <property type="protein sequence ID" value="MBB5362798.1"/>
    <property type="molecule type" value="Genomic_DNA"/>
</dbReference>
<protein>
    <submittedName>
        <fullName evidence="2">Uncharacterized protein</fullName>
    </submittedName>
</protein>
<comment type="caution">
    <text evidence="2">The sequence shown here is derived from an EMBL/GenBank/DDBJ whole genome shotgun (WGS) entry which is preliminary data.</text>
</comment>
<dbReference type="Proteomes" id="UP000552709">
    <property type="component" value="Unassembled WGS sequence"/>
</dbReference>
<dbReference type="AlphaFoldDB" id="A0A7W8JU19"/>
<accession>A0A7W8JU19</accession>
<organism evidence="2 3">
    <name type="scientific">Deinococcus humi</name>
    <dbReference type="NCBI Taxonomy" id="662880"/>
    <lineage>
        <taxon>Bacteria</taxon>
        <taxon>Thermotogati</taxon>
        <taxon>Deinococcota</taxon>
        <taxon>Deinococci</taxon>
        <taxon>Deinococcales</taxon>
        <taxon>Deinococcaceae</taxon>
        <taxon>Deinococcus</taxon>
    </lineage>
</organism>
<evidence type="ECO:0000313" key="3">
    <source>
        <dbReference type="Proteomes" id="UP000552709"/>
    </source>
</evidence>